<dbReference type="GO" id="GO:0050660">
    <property type="term" value="F:flavin adenine dinucleotide binding"/>
    <property type="evidence" value="ECO:0007669"/>
    <property type="project" value="InterPro"/>
</dbReference>
<dbReference type="Gene3D" id="2.40.110.10">
    <property type="entry name" value="Butyryl-CoA Dehydrogenase, subunit A, domain 2"/>
    <property type="match status" value="1"/>
</dbReference>
<comment type="catalytic activity">
    <reaction evidence="6">
        <text>a 2,3-saturated acyl-CoA + A = a 2,3-dehydroacyl-CoA + AH2</text>
        <dbReference type="Rhea" id="RHEA:48608"/>
        <dbReference type="ChEBI" id="CHEBI:13193"/>
        <dbReference type="ChEBI" id="CHEBI:17499"/>
        <dbReference type="ChEBI" id="CHEBI:60015"/>
        <dbReference type="ChEBI" id="CHEBI:65111"/>
    </reaction>
</comment>
<evidence type="ECO:0000256" key="1">
    <source>
        <dbReference type="ARBA" id="ARBA00001974"/>
    </source>
</evidence>
<gene>
    <name evidence="11" type="ORF">GS505_23985</name>
</gene>
<evidence type="ECO:0000256" key="2">
    <source>
        <dbReference type="ARBA" id="ARBA00009347"/>
    </source>
</evidence>
<keyword evidence="5 7" id="KW-0560">Oxidoreductase</keyword>
<dbReference type="GO" id="GO:0003995">
    <property type="term" value="F:acyl-CoA dehydrogenase activity"/>
    <property type="evidence" value="ECO:0007669"/>
    <property type="project" value="TreeGrafter"/>
</dbReference>
<evidence type="ECO:0000259" key="8">
    <source>
        <dbReference type="Pfam" id="PF00441"/>
    </source>
</evidence>
<evidence type="ECO:0000256" key="6">
    <source>
        <dbReference type="ARBA" id="ARBA00052546"/>
    </source>
</evidence>
<dbReference type="InterPro" id="IPR037069">
    <property type="entry name" value="AcylCoA_DH/ox_N_sf"/>
</dbReference>
<accession>A0AAE4ZK19</accession>
<dbReference type="Pfam" id="PF02771">
    <property type="entry name" value="Acyl-CoA_dh_N"/>
    <property type="match status" value="1"/>
</dbReference>
<evidence type="ECO:0000259" key="9">
    <source>
        <dbReference type="Pfam" id="PF02770"/>
    </source>
</evidence>
<evidence type="ECO:0000256" key="5">
    <source>
        <dbReference type="ARBA" id="ARBA00023002"/>
    </source>
</evidence>
<dbReference type="InterPro" id="IPR046373">
    <property type="entry name" value="Acyl-CoA_Oxase/DH_mid-dom_sf"/>
</dbReference>
<evidence type="ECO:0000256" key="3">
    <source>
        <dbReference type="ARBA" id="ARBA00022630"/>
    </source>
</evidence>
<dbReference type="InterPro" id="IPR036250">
    <property type="entry name" value="AcylCo_DH-like_C"/>
</dbReference>
<dbReference type="EMBL" id="WUYZ01000049">
    <property type="protein sequence ID" value="NKS28667.1"/>
    <property type="molecule type" value="Genomic_DNA"/>
</dbReference>
<evidence type="ECO:0000259" key="10">
    <source>
        <dbReference type="Pfam" id="PF02771"/>
    </source>
</evidence>
<dbReference type="SUPFAM" id="SSF47203">
    <property type="entry name" value="Acyl-CoA dehydrogenase C-terminal domain-like"/>
    <property type="match status" value="1"/>
</dbReference>
<dbReference type="Gene3D" id="1.20.140.10">
    <property type="entry name" value="Butyryl-CoA Dehydrogenase, subunit A, domain 3"/>
    <property type="match status" value="2"/>
</dbReference>
<dbReference type="InterPro" id="IPR013786">
    <property type="entry name" value="AcylCoA_DH/ox_N"/>
</dbReference>
<dbReference type="FunFam" id="2.40.110.10:FF:000023">
    <property type="entry name" value="Acyl-CoA dehydrogenase FadE10"/>
    <property type="match status" value="1"/>
</dbReference>
<dbReference type="InterPro" id="IPR006091">
    <property type="entry name" value="Acyl-CoA_Oxase/DH_mid-dom"/>
</dbReference>
<keyword evidence="3 7" id="KW-0285">Flavoprotein</keyword>
<dbReference type="Gene3D" id="1.10.540.10">
    <property type="entry name" value="Acyl-CoA dehydrogenase/oxidase, N-terminal domain"/>
    <property type="match status" value="1"/>
</dbReference>
<feature type="domain" description="Acyl-CoA dehydrogenase/oxidase C-terminal" evidence="8">
    <location>
        <begin position="276"/>
        <end position="434"/>
    </location>
</feature>
<evidence type="ECO:0000256" key="7">
    <source>
        <dbReference type="RuleBase" id="RU362125"/>
    </source>
</evidence>
<keyword evidence="4 7" id="KW-0274">FAD</keyword>
<sequence>MTPTQVTEEQARAVAEEARESGWEKPSFAKELFLGRFPLDLVHPFPRPDADEAARTDTFVAELERYCRGLDGAVIERDARIPDAYVAGLAELGCFGLKVPVEYGGLGLSQVAYNRALMVVSSVHPSLGALLSAHQSIGVPEPLKLAGTEEQKQRFLPRCAKGAISAFLLTEPDVGSDPARLASTATPTEDGSAYILDGVKLWTTNGVVAELLVVMARVPRREGKRGGISAFVVEADAPGITVERRNAFMGLRGIENGVTRLNRVRVPAENLVGREGDGLKIALTTLNAGRLAIPAMCAAAGKWSLKIAREWSAERVQWGRPVGEHGAVEAKISFIAATAYALEAVLDLAGRMSDEGRNDIRIEAALAKLWSSEMACRIADDLVQIRGGRGYETAASLAARGERAVPVEQLLRDLRINRIFEGSSEIMRLLIAREAVDAHLAAAGDLADPKANLQHKAKAALGASGFYARWLPHLVSGKGQLPTSYSEFGSLATHLRFVERNARKLARSTFYGMARWQAGMEKHQSFLGRVVDIGAELFAMSAACVRADMEHTEDPVRGAAAVDLADAFCRQSRLRIERLFAALWENTDDTDHRISRGVLGGEYTWLEAGVLDQSEGTGPWIASWAPGPSTEENVARRFSTTTVEGATT</sequence>
<dbReference type="AlphaFoldDB" id="A0AAE4ZK19"/>
<dbReference type="Pfam" id="PF00441">
    <property type="entry name" value="Acyl-CoA_dh_1"/>
    <property type="match status" value="1"/>
</dbReference>
<dbReference type="Proteomes" id="UP000605618">
    <property type="component" value="Unassembled WGS sequence"/>
</dbReference>
<comment type="caution">
    <text evidence="11">The sequence shown here is derived from an EMBL/GenBank/DDBJ whole genome shotgun (WGS) entry which is preliminary data.</text>
</comment>
<proteinExistence type="inferred from homology"/>
<name>A0AAE4ZK19_RHOHA</name>
<dbReference type="InterPro" id="IPR009100">
    <property type="entry name" value="AcylCoA_DH/oxidase_NM_dom_sf"/>
</dbReference>
<evidence type="ECO:0000313" key="11">
    <source>
        <dbReference type="EMBL" id="NKS28667.1"/>
    </source>
</evidence>
<reference evidence="11" key="1">
    <citation type="journal article" date="2020" name="Environ. Microbiol.">
        <title>The novel and transferable erm(51) gene confers Macrolides, Lincosamides, and Streptogramins B (MLSB) resistance to clonal Rhodococcus equi in the environment.</title>
        <authorList>
            <person name="Huber L."/>
            <person name="Giguere S."/>
            <person name="Slovis N.M."/>
            <person name="Alvarez-Narvaez S."/>
            <person name="Hart K.A."/>
            <person name="Greiter M."/>
            <person name="Morris E.R.A."/>
            <person name="Cohen N.D."/>
        </authorList>
    </citation>
    <scope>NUCLEOTIDE SEQUENCE</scope>
    <source>
        <strain evidence="11">Lh_141_1</strain>
    </source>
</reference>
<dbReference type="Pfam" id="PF02770">
    <property type="entry name" value="Acyl-CoA_dh_M"/>
    <property type="match status" value="1"/>
</dbReference>
<feature type="domain" description="Acyl-CoA dehydrogenase/oxidase N-terminal" evidence="10">
    <location>
        <begin position="75"/>
        <end position="162"/>
    </location>
</feature>
<organism evidence="11 12">
    <name type="scientific">Rhodococcus hoagii</name>
    <name type="common">Corynebacterium equii</name>
    <dbReference type="NCBI Taxonomy" id="43767"/>
    <lineage>
        <taxon>Bacteria</taxon>
        <taxon>Bacillati</taxon>
        <taxon>Actinomycetota</taxon>
        <taxon>Actinomycetes</taxon>
        <taxon>Mycobacteriales</taxon>
        <taxon>Nocardiaceae</taxon>
        <taxon>Prescottella</taxon>
    </lineage>
</organism>
<comment type="similarity">
    <text evidence="2 7">Belongs to the acyl-CoA dehydrogenase family.</text>
</comment>
<dbReference type="PANTHER" id="PTHR48083">
    <property type="entry name" value="MEDIUM-CHAIN SPECIFIC ACYL-COA DEHYDROGENASE, MITOCHONDRIAL-RELATED"/>
    <property type="match status" value="1"/>
</dbReference>
<dbReference type="GO" id="GO:0005737">
    <property type="term" value="C:cytoplasm"/>
    <property type="evidence" value="ECO:0007669"/>
    <property type="project" value="TreeGrafter"/>
</dbReference>
<dbReference type="InterPro" id="IPR050741">
    <property type="entry name" value="Acyl-CoA_dehydrogenase"/>
</dbReference>
<dbReference type="FunFam" id="1.20.140.10:FF:000019">
    <property type="entry name" value="Acyl-CoA dehydrogenase"/>
    <property type="match status" value="1"/>
</dbReference>
<dbReference type="PANTHER" id="PTHR48083:SF31">
    <property type="entry name" value="ACYL-COA DEHYDROGENASE FADE10-RELATED"/>
    <property type="match status" value="1"/>
</dbReference>
<dbReference type="FunFam" id="1.10.540.10:FF:000001">
    <property type="entry name" value="Very long-chain-specific acyl-CoA dehydrogenase, mitochondrial"/>
    <property type="match status" value="1"/>
</dbReference>
<protein>
    <submittedName>
        <fullName evidence="11">Acyl-CoA dehydrogenase</fullName>
    </submittedName>
</protein>
<feature type="domain" description="Acyl-CoA oxidase/dehydrogenase middle" evidence="9">
    <location>
        <begin position="166"/>
        <end position="263"/>
    </location>
</feature>
<evidence type="ECO:0000256" key="4">
    <source>
        <dbReference type="ARBA" id="ARBA00022827"/>
    </source>
</evidence>
<evidence type="ECO:0000313" key="12">
    <source>
        <dbReference type="Proteomes" id="UP000605618"/>
    </source>
</evidence>
<dbReference type="InterPro" id="IPR009075">
    <property type="entry name" value="AcylCo_DH/oxidase_C"/>
</dbReference>
<dbReference type="GO" id="GO:0033539">
    <property type="term" value="P:fatty acid beta-oxidation using acyl-CoA dehydrogenase"/>
    <property type="evidence" value="ECO:0007669"/>
    <property type="project" value="TreeGrafter"/>
</dbReference>
<comment type="cofactor">
    <cofactor evidence="1 7">
        <name>FAD</name>
        <dbReference type="ChEBI" id="CHEBI:57692"/>
    </cofactor>
</comment>
<dbReference type="SUPFAM" id="SSF56645">
    <property type="entry name" value="Acyl-CoA dehydrogenase NM domain-like"/>
    <property type="match status" value="1"/>
</dbReference>